<dbReference type="CDD" id="cd07821">
    <property type="entry name" value="PYR_PYL_RCAR_like"/>
    <property type="match status" value="1"/>
</dbReference>
<dbReference type="InterPro" id="IPR019587">
    <property type="entry name" value="Polyketide_cyclase/dehydratase"/>
</dbReference>
<dbReference type="Gene3D" id="3.30.530.20">
    <property type="match status" value="1"/>
</dbReference>
<dbReference type="InterPro" id="IPR023393">
    <property type="entry name" value="START-like_dom_sf"/>
</dbReference>
<dbReference type="PANTHER" id="PTHR39332">
    <property type="entry name" value="BLL4707 PROTEIN"/>
    <property type="match status" value="1"/>
</dbReference>
<dbReference type="RefSeq" id="WP_163394874.1">
    <property type="nucleotide sequence ID" value="NZ_BMKP01000005.1"/>
</dbReference>
<dbReference type="SUPFAM" id="SSF55961">
    <property type="entry name" value="Bet v1-like"/>
    <property type="match status" value="1"/>
</dbReference>
<gene>
    <name evidence="1" type="ORF">GCM10011518_23180</name>
</gene>
<evidence type="ECO:0000313" key="2">
    <source>
        <dbReference type="Proteomes" id="UP000655016"/>
    </source>
</evidence>
<evidence type="ECO:0000313" key="1">
    <source>
        <dbReference type="EMBL" id="GGF13329.1"/>
    </source>
</evidence>
<comment type="caution">
    <text evidence="1">The sequence shown here is derived from an EMBL/GenBank/DDBJ whole genome shotgun (WGS) entry which is preliminary data.</text>
</comment>
<keyword evidence="2" id="KW-1185">Reference proteome</keyword>
<dbReference type="PANTHER" id="PTHR39332:SF7">
    <property type="entry name" value="SRPBCC FAMILY PROTEIN"/>
    <property type="match status" value="1"/>
</dbReference>
<dbReference type="Pfam" id="PF10604">
    <property type="entry name" value="Polyketide_cyc2"/>
    <property type="match status" value="1"/>
</dbReference>
<protein>
    <recommendedName>
        <fullName evidence="3">Polyketide cyclase / dehydrase and lipid transport</fullName>
    </recommendedName>
</protein>
<evidence type="ECO:0008006" key="3">
    <source>
        <dbReference type="Google" id="ProtNLM"/>
    </source>
</evidence>
<proteinExistence type="predicted"/>
<sequence>MSKIKVSQISEVIVNLDAEKVWKKLVGFGGTEKFVPDLIEKVIVEGNGIGAVRTIYIKGGAEIKEELTYIDESILVMKFIILSTPMPVYNYEGIFEISPKEDDKCNVKFESIYDVEIQQAEEMNVTIKNFQETFLSNLDK</sequence>
<dbReference type="Proteomes" id="UP000655016">
    <property type="component" value="Unassembled WGS sequence"/>
</dbReference>
<organism evidence="1 2">
    <name type="scientific">Flavobacterium limi</name>
    <dbReference type="NCBI Taxonomy" id="2045105"/>
    <lineage>
        <taxon>Bacteria</taxon>
        <taxon>Pseudomonadati</taxon>
        <taxon>Bacteroidota</taxon>
        <taxon>Flavobacteriia</taxon>
        <taxon>Flavobacteriales</taxon>
        <taxon>Flavobacteriaceae</taxon>
        <taxon>Flavobacterium</taxon>
    </lineage>
</organism>
<reference evidence="2" key="1">
    <citation type="journal article" date="2019" name="Int. J. Syst. Evol. Microbiol.">
        <title>The Global Catalogue of Microorganisms (GCM) 10K type strain sequencing project: providing services to taxonomists for standard genome sequencing and annotation.</title>
        <authorList>
            <consortium name="The Broad Institute Genomics Platform"/>
            <consortium name="The Broad Institute Genome Sequencing Center for Infectious Disease"/>
            <person name="Wu L."/>
            <person name="Ma J."/>
        </authorList>
    </citation>
    <scope>NUCLEOTIDE SEQUENCE [LARGE SCALE GENOMIC DNA]</scope>
    <source>
        <strain evidence="2">CGMCC 1.16060</strain>
    </source>
</reference>
<name>A0ABQ1U8U7_9FLAO</name>
<dbReference type="EMBL" id="BMKP01000005">
    <property type="protein sequence ID" value="GGF13329.1"/>
    <property type="molecule type" value="Genomic_DNA"/>
</dbReference>
<accession>A0ABQ1U8U7</accession>